<evidence type="ECO:0000313" key="5">
    <source>
        <dbReference type="Proteomes" id="UP001177023"/>
    </source>
</evidence>
<feature type="region of interest" description="Disordered" evidence="2">
    <location>
        <begin position="113"/>
        <end position="132"/>
    </location>
</feature>
<gene>
    <name evidence="4" type="ORF">MSPICULIGERA_LOCUS11234</name>
</gene>
<feature type="non-terminal residue" evidence="4">
    <location>
        <position position="1"/>
    </location>
</feature>
<feature type="coiled-coil region" evidence="1">
    <location>
        <begin position="31"/>
        <end position="58"/>
    </location>
</feature>
<evidence type="ECO:0000256" key="1">
    <source>
        <dbReference type="SAM" id="Coils"/>
    </source>
</evidence>
<keyword evidence="3" id="KW-0812">Transmembrane</keyword>
<protein>
    <submittedName>
        <fullName evidence="4">Uncharacterized protein</fullName>
    </submittedName>
</protein>
<feature type="transmembrane region" description="Helical" evidence="3">
    <location>
        <begin position="77"/>
        <end position="99"/>
    </location>
</feature>
<reference evidence="4" key="1">
    <citation type="submission" date="2023-06" db="EMBL/GenBank/DDBJ databases">
        <authorList>
            <person name="Delattre M."/>
        </authorList>
    </citation>
    <scope>NUCLEOTIDE SEQUENCE</scope>
    <source>
        <strain evidence="4">AF72</strain>
    </source>
</reference>
<comment type="caution">
    <text evidence="4">The sequence shown here is derived from an EMBL/GenBank/DDBJ whole genome shotgun (WGS) entry which is preliminary data.</text>
</comment>
<organism evidence="4 5">
    <name type="scientific">Mesorhabditis spiculigera</name>
    <dbReference type="NCBI Taxonomy" id="96644"/>
    <lineage>
        <taxon>Eukaryota</taxon>
        <taxon>Metazoa</taxon>
        <taxon>Ecdysozoa</taxon>
        <taxon>Nematoda</taxon>
        <taxon>Chromadorea</taxon>
        <taxon>Rhabditida</taxon>
        <taxon>Rhabditina</taxon>
        <taxon>Rhabditomorpha</taxon>
        <taxon>Rhabditoidea</taxon>
        <taxon>Rhabditidae</taxon>
        <taxon>Mesorhabditinae</taxon>
        <taxon>Mesorhabditis</taxon>
    </lineage>
</organism>
<dbReference type="Proteomes" id="UP001177023">
    <property type="component" value="Unassembled WGS sequence"/>
</dbReference>
<accession>A0AA36CRT4</accession>
<keyword evidence="5" id="KW-1185">Reference proteome</keyword>
<evidence type="ECO:0000313" key="4">
    <source>
        <dbReference type="EMBL" id="CAJ0572858.1"/>
    </source>
</evidence>
<keyword evidence="3" id="KW-0472">Membrane</keyword>
<dbReference type="AlphaFoldDB" id="A0AA36CRT4"/>
<keyword evidence="1" id="KW-0175">Coiled coil</keyword>
<feature type="region of interest" description="Disordered" evidence="2">
    <location>
        <begin position="1"/>
        <end position="21"/>
    </location>
</feature>
<dbReference type="EMBL" id="CATQJA010002608">
    <property type="protein sequence ID" value="CAJ0572858.1"/>
    <property type="molecule type" value="Genomic_DNA"/>
</dbReference>
<evidence type="ECO:0000256" key="3">
    <source>
        <dbReference type="SAM" id="Phobius"/>
    </source>
</evidence>
<sequence>MAVEEARPFSPHADSATSTVSDADYDAVNELATLRRRLRAEQAENRRLRRQLKEYEGATSPPRGMAAWTFEDEDGTIWRNVVVFFMQAGIVLGAMMLFAMASPFTSIGTTGGEAEASPAATSSGCASCSNSSAVRGTPTTMGACAVKSQIIPGIRGSWLNNGRGIRDLLYPTTMDST</sequence>
<proteinExistence type="predicted"/>
<evidence type="ECO:0000256" key="2">
    <source>
        <dbReference type="SAM" id="MobiDB-lite"/>
    </source>
</evidence>
<feature type="compositionally biased region" description="Low complexity" evidence="2">
    <location>
        <begin position="116"/>
        <end position="132"/>
    </location>
</feature>
<name>A0AA36CRT4_9BILA</name>
<keyword evidence="3" id="KW-1133">Transmembrane helix</keyword>